<dbReference type="Pfam" id="PF09419">
    <property type="entry name" value="PGP_phosphatase"/>
    <property type="match status" value="1"/>
</dbReference>
<evidence type="ECO:0000256" key="3">
    <source>
        <dbReference type="SAM" id="SignalP"/>
    </source>
</evidence>
<dbReference type="STRING" id="1280837.A0A316VL14"/>
<keyword evidence="2" id="KW-1133">Transmembrane helix</keyword>
<proteinExistence type="predicted"/>
<dbReference type="Proteomes" id="UP000245771">
    <property type="component" value="Unassembled WGS sequence"/>
</dbReference>
<protein>
    <recommendedName>
        <fullName evidence="6">HAD-superfamily phosphatase</fullName>
    </recommendedName>
</protein>
<feature type="region of interest" description="Disordered" evidence="1">
    <location>
        <begin position="421"/>
        <end position="447"/>
    </location>
</feature>
<feature type="region of interest" description="Disordered" evidence="1">
    <location>
        <begin position="357"/>
        <end position="382"/>
    </location>
</feature>
<keyword evidence="2" id="KW-0472">Membrane</keyword>
<dbReference type="GO" id="GO:0008962">
    <property type="term" value="F:phosphatidylglycerophosphatase activity"/>
    <property type="evidence" value="ECO:0007669"/>
    <property type="project" value="InterPro"/>
</dbReference>
<dbReference type="RefSeq" id="XP_025358256.1">
    <property type="nucleotide sequence ID" value="XM_025498367.1"/>
</dbReference>
<reference evidence="4 5" key="1">
    <citation type="journal article" date="2018" name="Mol. Biol. Evol.">
        <title>Broad Genomic Sampling Reveals a Smut Pathogenic Ancestry of the Fungal Clade Ustilaginomycotina.</title>
        <authorList>
            <person name="Kijpornyongpan T."/>
            <person name="Mondo S.J."/>
            <person name="Barry K."/>
            <person name="Sandor L."/>
            <person name="Lee J."/>
            <person name="Lipzen A."/>
            <person name="Pangilinan J."/>
            <person name="LaButti K."/>
            <person name="Hainaut M."/>
            <person name="Henrissat B."/>
            <person name="Grigoriev I.V."/>
            <person name="Spatafora J.W."/>
            <person name="Aime M.C."/>
        </authorList>
    </citation>
    <scope>NUCLEOTIDE SEQUENCE [LARGE SCALE GENOMIC DNA]</scope>
    <source>
        <strain evidence="4 5">MCA 3882</strain>
    </source>
</reference>
<evidence type="ECO:0008006" key="6">
    <source>
        <dbReference type="Google" id="ProtNLM"/>
    </source>
</evidence>
<organism evidence="4 5">
    <name type="scientific">Meira miltonrushii</name>
    <dbReference type="NCBI Taxonomy" id="1280837"/>
    <lineage>
        <taxon>Eukaryota</taxon>
        <taxon>Fungi</taxon>
        <taxon>Dikarya</taxon>
        <taxon>Basidiomycota</taxon>
        <taxon>Ustilaginomycotina</taxon>
        <taxon>Exobasidiomycetes</taxon>
        <taxon>Exobasidiales</taxon>
        <taxon>Brachybasidiaceae</taxon>
        <taxon>Meira</taxon>
    </lineage>
</organism>
<evidence type="ECO:0000256" key="1">
    <source>
        <dbReference type="SAM" id="MobiDB-lite"/>
    </source>
</evidence>
<name>A0A316VL14_9BASI</name>
<gene>
    <name evidence="4" type="ORF">FA14DRAFT_159752</name>
</gene>
<dbReference type="OrthoDB" id="198652at2759"/>
<dbReference type="AlphaFoldDB" id="A0A316VL14"/>
<keyword evidence="5" id="KW-1185">Reference proteome</keyword>
<dbReference type="InterPro" id="IPR027706">
    <property type="entry name" value="PGP_Pase"/>
</dbReference>
<evidence type="ECO:0000256" key="2">
    <source>
        <dbReference type="SAM" id="Phobius"/>
    </source>
</evidence>
<dbReference type="Gene3D" id="3.40.50.1000">
    <property type="entry name" value="HAD superfamily/HAD-like"/>
    <property type="match status" value="1"/>
</dbReference>
<evidence type="ECO:0000313" key="5">
    <source>
        <dbReference type="Proteomes" id="UP000245771"/>
    </source>
</evidence>
<feature type="chain" id="PRO_5016380824" description="HAD-superfamily phosphatase" evidence="3">
    <location>
        <begin position="21"/>
        <end position="513"/>
    </location>
</feature>
<feature type="compositionally biased region" description="Pro residues" evidence="1">
    <location>
        <begin position="369"/>
        <end position="379"/>
    </location>
</feature>
<keyword evidence="3" id="KW-0732">Signal</keyword>
<evidence type="ECO:0000313" key="4">
    <source>
        <dbReference type="EMBL" id="PWN37954.1"/>
    </source>
</evidence>
<dbReference type="GeneID" id="37020148"/>
<accession>A0A316VL14</accession>
<feature type="signal peptide" evidence="3">
    <location>
        <begin position="1"/>
        <end position="20"/>
    </location>
</feature>
<sequence>MGNSAGVWAVLASFARPGLVVPHLIVNDIGDVDWNKLHKEGKVDHIIIDKDNCITLPLRDQIAPGLETAWSSLTNADFKSILIVSNSAGSSDDPLAIGAEQLARKLGQRVLAHPHKKPAMGCAKQVVDVLSSEGEDVGNIAVVGDRITTDIVLANRINKVLKRRKINSQSIGVLTTGVLEPERLATRTMRGMEMWILDRLMRIGIVPGATWFTKKSPESLERWSNVIRIQDDAPAVAELNAEQEAAEQRPMNPEIPPMSLVDRVRNLPNAATVGIMTMSGKAINFLGQGWHLINDGIRIGTKGQIGGTLSDVTLPRNRHIALEKLSKRPYPSSPEHNPFTSPRIPSLKEKIDEIRTDRIGKRQYSTRAKPPPSPVQPGKPRPRLHTAAYFAALILLPTCWFGGMALHEYLDMKREMREAGSGDLKDGVLPRAPPIAGGIPNAQSVPSLVNAKPVPSLNEQNKTSSAQHETLLLRTERLHLSRQLDDIDEKLTRIRERRRPSQNTPDVRAAGSG</sequence>
<dbReference type="EMBL" id="KZ819602">
    <property type="protein sequence ID" value="PWN37954.1"/>
    <property type="molecule type" value="Genomic_DNA"/>
</dbReference>
<dbReference type="InterPro" id="IPR023214">
    <property type="entry name" value="HAD_sf"/>
</dbReference>
<feature type="region of interest" description="Disordered" evidence="1">
    <location>
        <begin position="491"/>
        <end position="513"/>
    </location>
</feature>
<feature type="transmembrane region" description="Helical" evidence="2">
    <location>
        <begin position="387"/>
        <end position="407"/>
    </location>
</feature>
<keyword evidence="2" id="KW-0812">Transmembrane</keyword>
<dbReference type="InParanoid" id="A0A316VL14"/>